<dbReference type="Gene3D" id="3.80.10.10">
    <property type="entry name" value="Ribonuclease Inhibitor"/>
    <property type="match status" value="2"/>
</dbReference>
<dbReference type="Proteomes" id="UP000816034">
    <property type="component" value="Unassembled WGS sequence"/>
</dbReference>
<feature type="compositionally biased region" description="Acidic residues" evidence="4">
    <location>
        <begin position="66"/>
        <end position="76"/>
    </location>
</feature>
<feature type="compositionally biased region" description="Polar residues" evidence="4">
    <location>
        <begin position="177"/>
        <end position="188"/>
    </location>
</feature>
<dbReference type="GO" id="GO:0005634">
    <property type="term" value="C:nucleus"/>
    <property type="evidence" value="ECO:0007669"/>
    <property type="project" value="TreeGrafter"/>
</dbReference>
<accession>A0AA88GZJ7</accession>
<dbReference type="PANTHER" id="PTHR24113:SF12">
    <property type="entry name" value="RAN GTPASE-ACTIVATING PROTEIN 1"/>
    <property type="match status" value="1"/>
</dbReference>
<dbReference type="InterPro" id="IPR001611">
    <property type="entry name" value="Leu-rich_rpt"/>
</dbReference>
<evidence type="ECO:0000256" key="1">
    <source>
        <dbReference type="ARBA" id="ARBA00022468"/>
    </source>
</evidence>
<reference evidence="5 6" key="1">
    <citation type="journal article" date="2018" name="BMC Genomics">
        <title>The genome of Naegleria lovaniensis, the basis for a comparative approach to unravel pathogenicity factors of the human pathogenic amoeba N. fowleri.</title>
        <authorList>
            <person name="Liechti N."/>
            <person name="Schurch N."/>
            <person name="Bruggmann R."/>
            <person name="Wittwer M."/>
        </authorList>
    </citation>
    <scope>NUCLEOTIDE SEQUENCE [LARGE SCALE GENOMIC DNA]</scope>
    <source>
        <strain evidence="5 6">ATCC 30569</strain>
    </source>
</reference>
<dbReference type="GO" id="GO:0005829">
    <property type="term" value="C:cytosol"/>
    <property type="evidence" value="ECO:0007669"/>
    <property type="project" value="TreeGrafter"/>
</dbReference>
<dbReference type="GO" id="GO:0006913">
    <property type="term" value="P:nucleocytoplasmic transport"/>
    <property type="evidence" value="ECO:0007669"/>
    <property type="project" value="TreeGrafter"/>
</dbReference>
<feature type="compositionally biased region" description="Polar residues" evidence="4">
    <location>
        <begin position="116"/>
        <end position="127"/>
    </location>
</feature>
<dbReference type="GO" id="GO:0005096">
    <property type="term" value="F:GTPase activator activity"/>
    <property type="evidence" value="ECO:0007669"/>
    <property type="project" value="UniProtKB-KW"/>
</dbReference>
<dbReference type="InterPro" id="IPR027038">
    <property type="entry name" value="RanGap"/>
</dbReference>
<dbReference type="RefSeq" id="XP_044553979.1">
    <property type="nucleotide sequence ID" value="XM_044689461.1"/>
</dbReference>
<feature type="compositionally biased region" description="Low complexity" evidence="4">
    <location>
        <begin position="139"/>
        <end position="150"/>
    </location>
</feature>
<evidence type="ECO:0000313" key="5">
    <source>
        <dbReference type="EMBL" id="KAG2392085.1"/>
    </source>
</evidence>
<evidence type="ECO:0000256" key="2">
    <source>
        <dbReference type="ARBA" id="ARBA00022614"/>
    </source>
</evidence>
<evidence type="ECO:0008006" key="7">
    <source>
        <dbReference type="Google" id="ProtNLM"/>
    </source>
</evidence>
<dbReference type="GeneID" id="68106023"/>
<dbReference type="GO" id="GO:0031267">
    <property type="term" value="F:small GTPase binding"/>
    <property type="evidence" value="ECO:0007669"/>
    <property type="project" value="TreeGrafter"/>
</dbReference>
<gene>
    <name evidence="5" type="ORF">C9374_013570</name>
</gene>
<keyword evidence="3" id="KW-0677">Repeat</keyword>
<keyword evidence="2" id="KW-0433">Leucine-rich repeat</keyword>
<dbReference type="Pfam" id="PF13516">
    <property type="entry name" value="LRR_6"/>
    <property type="match status" value="2"/>
</dbReference>
<keyword evidence="6" id="KW-1185">Reference proteome</keyword>
<feature type="compositionally biased region" description="Polar residues" evidence="4">
    <location>
        <begin position="199"/>
        <end position="217"/>
    </location>
</feature>
<feature type="compositionally biased region" description="Polar residues" evidence="4">
    <location>
        <begin position="151"/>
        <end position="169"/>
    </location>
</feature>
<protein>
    <recommendedName>
        <fullName evidence="7">F-box domain-containing protein</fullName>
    </recommendedName>
</protein>
<feature type="compositionally biased region" description="Low complexity" evidence="4">
    <location>
        <begin position="48"/>
        <end position="59"/>
    </location>
</feature>
<comment type="caution">
    <text evidence="5">The sequence shown here is derived from an EMBL/GenBank/DDBJ whole genome shotgun (WGS) entry which is preliminary data.</text>
</comment>
<evidence type="ECO:0000256" key="4">
    <source>
        <dbReference type="SAM" id="MobiDB-lite"/>
    </source>
</evidence>
<sequence length="567" mass="65278">MFVSSDPKKRKRGQTESVVKELSSDSSEEEEAENCNSSSRLMKRSLFNNHCNQRNNNNNRIKELSDSSEDDDDQEEDNHRKKVIKPSPQGLKLHQQILSFRNNLGKPSTAAEHHPQTTTITQKSSLLSRIFHESSLDSKQQQHNQKPQQKLLSSSLEKPKAQSSSSMDETSFKDVKSQQPAVKATTASTRRDQQRKSQSRTTSNPRQRRSATSSNHSQNEKTMEEMLQQMLREIQEVTGMEWTYDDDPLSQMFYDLENDCGMNFGISKYPPNNETMNEEERQHLAKLYSQLFEDEQIIYHVLKFIDGLILIRFCMRVCKAWYNQARCVPLSLSIPANESSKTRKMLSLDYISNLKKLTLRRNLLSQCDVLSCIVQSPKMKNLTYLELAGRTYDKGAILVASSKYMKNLKYLKIERCSIKNSGTIAIAESKYLSNLTLLDMSWNNMETPAAISLVSSKYMRNLKSLSFRFCDRLDDRIVEAICSSKYLKNLTCLDLSDIKLGNASAKALSEWPLLRQLIVLKLERTKIDRKGKQLILSSPYFDRERTKLKISYEAMSFLDQLGLKRIQ</sequence>
<dbReference type="SUPFAM" id="SSF52047">
    <property type="entry name" value="RNI-like"/>
    <property type="match status" value="1"/>
</dbReference>
<dbReference type="AlphaFoldDB" id="A0AA88GZJ7"/>
<evidence type="ECO:0000313" key="6">
    <source>
        <dbReference type="Proteomes" id="UP000816034"/>
    </source>
</evidence>
<proteinExistence type="predicted"/>
<dbReference type="GO" id="GO:0048471">
    <property type="term" value="C:perinuclear region of cytoplasm"/>
    <property type="evidence" value="ECO:0007669"/>
    <property type="project" value="TreeGrafter"/>
</dbReference>
<dbReference type="EMBL" id="PYSW02000006">
    <property type="protein sequence ID" value="KAG2392085.1"/>
    <property type="molecule type" value="Genomic_DNA"/>
</dbReference>
<organism evidence="5 6">
    <name type="scientific">Naegleria lovaniensis</name>
    <name type="common">Amoeba</name>
    <dbReference type="NCBI Taxonomy" id="51637"/>
    <lineage>
        <taxon>Eukaryota</taxon>
        <taxon>Discoba</taxon>
        <taxon>Heterolobosea</taxon>
        <taxon>Tetramitia</taxon>
        <taxon>Eutetramitia</taxon>
        <taxon>Vahlkampfiidae</taxon>
        <taxon>Naegleria</taxon>
    </lineage>
</organism>
<feature type="region of interest" description="Disordered" evidence="4">
    <location>
        <begin position="1"/>
        <end position="92"/>
    </location>
</feature>
<name>A0AA88GZJ7_NAELO</name>
<keyword evidence="1" id="KW-0343">GTPase activation</keyword>
<dbReference type="InterPro" id="IPR032675">
    <property type="entry name" value="LRR_dom_sf"/>
</dbReference>
<evidence type="ECO:0000256" key="3">
    <source>
        <dbReference type="ARBA" id="ARBA00022737"/>
    </source>
</evidence>
<dbReference type="PANTHER" id="PTHR24113">
    <property type="entry name" value="RAN GTPASE-ACTIVATING PROTEIN 1"/>
    <property type="match status" value="1"/>
</dbReference>
<feature type="region of interest" description="Disordered" evidence="4">
    <location>
        <begin position="105"/>
        <end position="223"/>
    </location>
</feature>